<name>A0AC34R6E6_9BILA</name>
<dbReference type="Proteomes" id="UP000887576">
    <property type="component" value="Unplaced"/>
</dbReference>
<accession>A0AC34R6E6</accession>
<proteinExistence type="predicted"/>
<protein>
    <submittedName>
        <fullName evidence="2">FR47-like domain-containing protein</fullName>
    </submittedName>
</protein>
<organism evidence="1 2">
    <name type="scientific">Panagrolaimus sp. JU765</name>
    <dbReference type="NCBI Taxonomy" id="591449"/>
    <lineage>
        <taxon>Eukaryota</taxon>
        <taxon>Metazoa</taxon>
        <taxon>Ecdysozoa</taxon>
        <taxon>Nematoda</taxon>
        <taxon>Chromadorea</taxon>
        <taxon>Rhabditida</taxon>
        <taxon>Tylenchina</taxon>
        <taxon>Panagrolaimomorpha</taxon>
        <taxon>Panagrolaimoidea</taxon>
        <taxon>Panagrolaimidae</taxon>
        <taxon>Panagrolaimus</taxon>
    </lineage>
</organism>
<sequence length="159" mass="17696">VLFEKDIDLPAGFEVRSLDPNHADQMIELLLHAQDGDADQAAIRIAELPSVGIFEKATDKLVAFEYNDGIGSIAHQYVYPEYRGRGFGKAVEILLSRKNVTELGIRPAKCVAISRPKVQAITSKAGYWTKLTNAKGEPAHVWWTIYSKTPKTPIQIFDN</sequence>
<dbReference type="WBParaSite" id="JU765_v2.g3930.t1">
    <property type="protein sequence ID" value="JU765_v2.g3930.t1"/>
    <property type="gene ID" value="JU765_v2.g3930"/>
</dbReference>
<reference evidence="2" key="1">
    <citation type="submission" date="2022-11" db="UniProtKB">
        <authorList>
            <consortium name="WormBaseParasite"/>
        </authorList>
    </citation>
    <scope>IDENTIFICATION</scope>
</reference>
<evidence type="ECO:0000313" key="1">
    <source>
        <dbReference type="Proteomes" id="UP000887576"/>
    </source>
</evidence>
<evidence type="ECO:0000313" key="2">
    <source>
        <dbReference type="WBParaSite" id="JU765_v2.g3930.t1"/>
    </source>
</evidence>